<accession>A0A291B999</accession>
<dbReference type="EMBL" id="CP020660">
    <property type="protein sequence ID" value="ATF09557.1"/>
    <property type="molecule type" value="Genomic_DNA"/>
</dbReference>
<evidence type="ECO:0000313" key="2">
    <source>
        <dbReference type="Proteomes" id="UP000218160"/>
    </source>
</evidence>
<organism evidence="1 2">
    <name type="scientific">Candidatus Enterovibrio altilux</name>
    <dbReference type="NCBI Taxonomy" id="1927128"/>
    <lineage>
        <taxon>Bacteria</taxon>
        <taxon>Pseudomonadati</taxon>
        <taxon>Pseudomonadota</taxon>
        <taxon>Gammaproteobacteria</taxon>
        <taxon>Vibrionales</taxon>
        <taxon>Vibrionaceae</taxon>
        <taxon>Enterovibrio</taxon>
    </lineage>
</organism>
<evidence type="ECO:0008006" key="3">
    <source>
        <dbReference type="Google" id="ProtNLM"/>
    </source>
</evidence>
<dbReference type="KEGG" id="elux:BTN50_1056"/>
<protein>
    <recommendedName>
        <fullName evidence="3">Mobile element protein</fullName>
    </recommendedName>
</protein>
<sequence length="59" mass="6703">MVSKKHSFEGKQPVWSKLHLAVDINMDEVIAVELNSSKVVNGAVLSKLFKYILYKINEI</sequence>
<dbReference type="Proteomes" id="UP000218160">
    <property type="component" value="Chromosome 1"/>
</dbReference>
<name>A0A291B999_9GAMM</name>
<proteinExistence type="predicted"/>
<gene>
    <name evidence="1" type="ORF">BTN50_1056</name>
</gene>
<keyword evidence="2" id="KW-1185">Reference proteome</keyword>
<dbReference type="RefSeq" id="WP_096619189.1">
    <property type="nucleotide sequence ID" value="NZ_CP020660.1"/>
</dbReference>
<evidence type="ECO:0000313" key="1">
    <source>
        <dbReference type="EMBL" id="ATF09557.1"/>
    </source>
</evidence>
<reference evidence="2" key="1">
    <citation type="submission" date="2017-04" db="EMBL/GenBank/DDBJ databases">
        <title>Genome evolution of the luminous symbionts of deep sea anglerfish.</title>
        <authorList>
            <person name="Hendry T.A."/>
        </authorList>
    </citation>
    <scope>NUCLEOTIDE SEQUENCE [LARGE SCALE GENOMIC DNA]</scope>
</reference>
<dbReference type="OrthoDB" id="6382212at2"/>
<dbReference type="AlphaFoldDB" id="A0A291B999"/>